<feature type="transmembrane region" description="Helical" evidence="1">
    <location>
        <begin position="12"/>
        <end position="33"/>
    </location>
</feature>
<evidence type="ECO:0000256" key="1">
    <source>
        <dbReference type="SAM" id="Phobius"/>
    </source>
</evidence>
<dbReference type="EMBL" id="PGTB01000017">
    <property type="protein sequence ID" value="PJE37301.1"/>
    <property type="molecule type" value="Genomic_DNA"/>
</dbReference>
<feature type="transmembrane region" description="Helical" evidence="1">
    <location>
        <begin position="192"/>
        <end position="217"/>
    </location>
</feature>
<proteinExistence type="predicted"/>
<accession>A0A2M8J3E1</accession>
<feature type="transmembrane region" description="Helical" evidence="1">
    <location>
        <begin position="319"/>
        <end position="337"/>
    </location>
</feature>
<evidence type="ECO:0000313" key="2">
    <source>
        <dbReference type="EMBL" id="PJE37301.1"/>
    </source>
</evidence>
<dbReference type="Proteomes" id="UP000231553">
    <property type="component" value="Unassembled WGS sequence"/>
</dbReference>
<feature type="transmembrane region" description="Helical" evidence="1">
    <location>
        <begin position="111"/>
        <end position="143"/>
    </location>
</feature>
<dbReference type="RefSeq" id="WP_100161885.1">
    <property type="nucleotide sequence ID" value="NZ_PGTB01000017.1"/>
</dbReference>
<feature type="transmembrane region" description="Helical" evidence="1">
    <location>
        <begin position="263"/>
        <end position="281"/>
    </location>
</feature>
<dbReference type="OrthoDB" id="7664031at2"/>
<protein>
    <recommendedName>
        <fullName evidence="4">Glycosyltransferase RgtA/B/C/D-like domain-containing protein</fullName>
    </recommendedName>
</protein>
<feature type="transmembrane region" description="Helical" evidence="1">
    <location>
        <begin position="155"/>
        <end position="180"/>
    </location>
</feature>
<organism evidence="2 3">
    <name type="scientific">Pseudooceanicola lipolyticus</name>
    <dbReference type="NCBI Taxonomy" id="2029104"/>
    <lineage>
        <taxon>Bacteria</taxon>
        <taxon>Pseudomonadati</taxon>
        <taxon>Pseudomonadota</taxon>
        <taxon>Alphaproteobacteria</taxon>
        <taxon>Rhodobacterales</taxon>
        <taxon>Paracoccaceae</taxon>
        <taxon>Pseudooceanicola</taxon>
    </lineage>
</organism>
<keyword evidence="1" id="KW-0812">Transmembrane</keyword>
<feature type="transmembrane region" description="Helical" evidence="1">
    <location>
        <begin position="349"/>
        <end position="368"/>
    </location>
</feature>
<keyword evidence="1" id="KW-1133">Transmembrane helix</keyword>
<evidence type="ECO:0008006" key="4">
    <source>
        <dbReference type="Google" id="ProtNLM"/>
    </source>
</evidence>
<keyword evidence="3" id="KW-1185">Reference proteome</keyword>
<comment type="caution">
    <text evidence="2">The sequence shown here is derived from an EMBL/GenBank/DDBJ whole genome shotgun (WGS) entry which is preliminary data.</text>
</comment>
<name>A0A2M8J3E1_9RHOB</name>
<dbReference type="AlphaFoldDB" id="A0A2M8J3E1"/>
<evidence type="ECO:0000313" key="3">
    <source>
        <dbReference type="Proteomes" id="UP000231553"/>
    </source>
</evidence>
<feature type="transmembrane region" description="Helical" evidence="1">
    <location>
        <begin position="77"/>
        <end position="99"/>
    </location>
</feature>
<reference evidence="2 3" key="1">
    <citation type="journal article" date="2018" name="Int. J. Syst. Evol. Microbiol.">
        <title>Pseudooceanicola lipolyticus sp. nov., a marine alphaproteobacterium, reclassification of Oceanicola flagellatus as Pseudooceanicola flagellatus comb. nov. and emended description of the genus Pseudooceanicola.</title>
        <authorList>
            <person name="Huang M.-M."/>
            <person name="Guo L.-L."/>
            <person name="Wu Y.-H."/>
            <person name="Lai Q.-L."/>
            <person name="Shao Z.-Z."/>
            <person name="Wang C.-S."/>
            <person name="Wu M."/>
            <person name="Xu X.-W."/>
        </authorList>
    </citation>
    <scope>NUCLEOTIDE SEQUENCE [LARGE SCALE GENOMIC DNA]</scope>
    <source>
        <strain evidence="2 3">157</strain>
    </source>
</reference>
<sequence length="469" mass="51076">MLPLTRLWERAPVPTAIAATYVALLICSGPNLIDPMIRHDDFPALLGDETLYYEKTLLEGRWINYLWHLRGVVTPSWLNFLVYQLFWAVFAACTAIAVFGRDAPVGRVLALALLIVLAPTAFVISLWYNTLIPGLGIVALFAYLATRYPPHVMRWLLPVFVPVTLLCYTTYPVLLLMVVLGARNRDRSLKDLAVTLGIFIASFAAGMLLIYGLNYVYHGVFGVPMAQWRNPRPIEDLAGLWHNLGMVLTMFGRLANVLSFKHIPLLIIMASLLSCAVVIVWRSAPRFGLYVAAGCAAGLGLLSLHVLKTGVDVDPRAAIFVSVGCAMILSMAMANGIDQGLVTARRAQNAMFVAIALHAVLIAVNYSLPRAWQADTRAFARAAGPGTGPIYVTGDYEQLPSAKGAAIQKSRGLRLRLVYLTGREVIICQDHPEACQHLPQTGAGQTQLVQHTGDGTVLALPVRVAQNGG</sequence>
<keyword evidence="1" id="KW-0472">Membrane</keyword>
<feature type="transmembrane region" description="Helical" evidence="1">
    <location>
        <begin position="287"/>
        <end position="307"/>
    </location>
</feature>
<gene>
    <name evidence="2" type="ORF">CVM52_07460</name>
</gene>